<organism evidence="6 7">
    <name type="scientific">Tothia fuscella</name>
    <dbReference type="NCBI Taxonomy" id="1048955"/>
    <lineage>
        <taxon>Eukaryota</taxon>
        <taxon>Fungi</taxon>
        <taxon>Dikarya</taxon>
        <taxon>Ascomycota</taxon>
        <taxon>Pezizomycotina</taxon>
        <taxon>Dothideomycetes</taxon>
        <taxon>Pleosporomycetidae</taxon>
        <taxon>Venturiales</taxon>
        <taxon>Cylindrosympodiaceae</taxon>
        <taxon>Tothia</taxon>
    </lineage>
</organism>
<dbReference type="EMBL" id="MU007055">
    <property type="protein sequence ID" value="KAF2428365.1"/>
    <property type="molecule type" value="Genomic_DNA"/>
</dbReference>
<dbReference type="Proteomes" id="UP000800235">
    <property type="component" value="Unassembled WGS sequence"/>
</dbReference>
<sequence>MSSTEIVGALRRIKEKGESLEYANPRSRRALLHEAKALVTALEPAQDAVLRLLINQPTLIVSIIIAVNSGFFHALVNDGDDPKTVESLAKKIGAEPAFLARIARHLATETLIVETNSSDYAPNAASHLLRSPPMEGMAISMLEAMTPAIMHVPSFFRKTGYKNPTGRTPFQDALNIDEPVFKWALRPENLRLAKSFRVALTVKDGGARWYNTLPVEEILGRLTDPAAILLVDVGGNVGNDLIGLRKTHPSLPGRLILQDLPASIAMLNKDDLHPIEAMRHDFFTPQPVVGAKAYFLKTILHDWNDEKSRLILENLKSAMKPGYSKILINDVVIPNRGAGWYDCSQDILMMLGHGAQERSEEDWRSLIEGIGMQIRKIWDVAGASEKLIEVELA</sequence>
<dbReference type="PANTHER" id="PTHR43712">
    <property type="entry name" value="PUTATIVE (AFU_ORTHOLOGUE AFUA_4G14580)-RELATED"/>
    <property type="match status" value="1"/>
</dbReference>
<evidence type="ECO:0000313" key="7">
    <source>
        <dbReference type="Proteomes" id="UP000800235"/>
    </source>
</evidence>
<keyword evidence="2" id="KW-0808">Transferase</keyword>
<dbReference type="PIRSF" id="PIRSF005739">
    <property type="entry name" value="O-mtase"/>
    <property type="match status" value="1"/>
</dbReference>
<keyword evidence="3" id="KW-0949">S-adenosyl-L-methionine</keyword>
<feature type="active site" description="Proton acceptor" evidence="4">
    <location>
        <position position="301"/>
    </location>
</feature>
<dbReference type="SUPFAM" id="SSF46785">
    <property type="entry name" value="Winged helix' DNA-binding domain"/>
    <property type="match status" value="1"/>
</dbReference>
<dbReference type="Gene3D" id="1.10.10.10">
    <property type="entry name" value="Winged helix-like DNA-binding domain superfamily/Winged helix DNA-binding domain"/>
    <property type="match status" value="1"/>
</dbReference>
<dbReference type="GO" id="GO:0008171">
    <property type="term" value="F:O-methyltransferase activity"/>
    <property type="evidence" value="ECO:0007669"/>
    <property type="project" value="InterPro"/>
</dbReference>
<keyword evidence="7" id="KW-1185">Reference proteome</keyword>
<name>A0A9P4NNF6_9PEZI</name>
<dbReference type="InterPro" id="IPR016461">
    <property type="entry name" value="COMT-like"/>
</dbReference>
<accession>A0A9P4NNF6</accession>
<evidence type="ECO:0000256" key="3">
    <source>
        <dbReference type="ARBA" id="ARBA00022691"/>
    </source>
</evidence>
<evidence type="ECO:0000256" key="4">
    <source>
        <dbReference type="PIRSR" id="PIRSR005739-1"/>
    </source>
</evidence>
<dbReference type="OrthoDB" id="3340390at2759"/>
<dbReference type="PROSITE" id="PS51683">
    <property type="entry name" value="SAM_OMT_II"/>
    <property type="match status" value="1"/>
</dbReference>
<dbReference type="InterPro" id="IPR001077">
    <property type="entry name" value="COMT_C"/>
</dbReference>
<gene>
    <name evidence="6" type="ORF">EJ08DRAFT_699227</name>
</gene>
<evidence type="ECO:0000313" key="6">
    <source>
        <dbReference type="EMBL" id="KAF2428365.1"/>
    </source>
</evidence>
<dbReference type="PANTHER" id="PTHR43712:SF1">
    <property type="entry name" value="HYPOTHETICAL O-METHYLTRANSFERASE (EUROFUNG)-RELATED"/>
    <property type="match status" value="1"/>
</dbReference>
<evidence type="ECO:0000256" key="1">
    <source>
        <dbReference type="ARBA" id="ARBA00022603"/>
    </source>
</evidence>
<dbReference type="InterPro" id="IPR036390">
    <property type="entry name" value="WH_DNA-bd_sf"/>
</dbReference>
<dbReference type="Pfam" id="PF00891">
    <property type="entry name" value="Methyltransf_2"/>
    <property type="match status" value="1"/>
</dbReference>
<evidence type="ECO:0000256" key="2">
    <source>
        <dbReference type="ARBA" id="ARBA00022679"/>
    </source>
</evidence>
<dbReference type="InterPro" id="IPR036388">
    <property type="entry name" value="WH-like_DNA-bd_sf"/>
</dbReference>
<dbReference type="GO" id="GO:0032259">
    <property type="term" value="P:methylation"/>
    <property type="evidence" value="ECO:0007669"/>
    <property type="project" value="UniProtKB-KW"/>
</dbReference>
<reference evidence="6" key="1">
    <citation type="journal article" date="2020" name="Stud. Mycol.">
        <title>101 Dothideomycetes genomes: a test case for predicting lifestyles and emergence of pathogens.</title>
        <authorList>
            <person name="Haridas S."/>
            <person name="Albert R."/>
            <person name="Binder M."/>
            <person name="Bloem J."/>
            <person name="Labutti K."/>
            <person name="Salamov A."/>
            <person name="Andreopoulos B."/>
            <person name="Baker S."/>
            <person name="Barry K."/>
            <person name="Bills G."/>
            <person name="Bluhm B."/>
            <person name="Cannon C."/>
            <person name="Castanera R."/>
            <person name="Culley D."/>
            <person name="Daum C."/>
            <person name="Ezra D."/>
            <person name="Gonzalez J."/>
            <person name="Henrissat B."/>
            <person name="Kuo A."/>
            <person name="Liang C."/>
            <person name="Lipzen A."/>
            <person name="Lutzoni F."/>
            <person name="Magnuson J."/>
            <person name="Mondo S."/>
            <person name="Nolan M."/>
            <person name="Ohm R."/>
            <person name="Pangilinan J."/>
            <person name="Park H.-J."/>
            <person name="Ramirez L."/>
            <person name="Alfaro M."/>
            <person name="Sun H."/>
            <person name="Tritt A."/>
            <person name="Yoshinaga Y."/>
            <person name="Zwiers L.-H."/>
            <person name="Turgeon B."/>
            <person name="Goodwin S."/>
            <person name="Spatafora J."/>
            <person name="Crous P."/>
            <person name="Grigoriev I."/>
        </authorList>
    </citation>
    <scope>NUCLEOTIDE SEQUENCE</scope>
    <source>
        <strain evidence="6">CBS 130266</strain>
    </source>
</reference>
<proteinExistence type="predicted"/>
<dbReference type="Gene3D" id="3.40.50.150">
    <property type="entry name" value="Vaccinia Virus protein VP39"/>
    <property type="match status" value="1"/>
</dbReference>
<protein>
    <submittedName>
        <fullName evidence="6">S-adenosyl-L-methionine-dependent methyltransferase</fullName>
    </submittedName>
</protein>
<dbReference type="AlphaFoldDB" id="A0A9P4NNF6"/>
<feature type="domain" description="O-methyltransferase C-terminal" evidence="5">
    <location>
        <begin position="229"/>
        <end position="372"/>
    </location>
</feature>
<evidence type="ECO:0000259" key="5">
    <source>
        <dbReference type="Pfam" id="PF00891"/>
    </source>
</evidence>
<keyword evidence="1 6" id="KW-0489">Methyltransferase</keyword>
<dbReference type="SUPFAM" id="SSF53335">
    <property type="entry name" value="S-adenosyl-L-methionine-dependent methyltransferases"/>
    <property type="match status" value="1"/>
</dbReference>
<comment type="caution">
    <text evidence="6">The sequence shown here is derived from an EMBL/GenBank/DDBJ whole genome shotgun (WGS) entry which is preliminary data.</text>
</comment>
<dbReference type="InterPro" id="IPR029063">
    <property type="entry name" value="SAM-dependent_MTases_sf"/>
</dbReference>